<protein>
    <recommendedName>
        <fullName evidence="1">Phospholipase C-beta C-terminal domain-containing protein</fullName>
    </recommendedName>
</protein>
<proteinExistence type="predicted"/>
<accession>A0ABD0P5Z3</accession>
<reference evidence="2 3" key="1">
    <citation type="submission" date="2024-05" db="EMBL/GenBank/DDBJ databases">
        <title>Genome sequencing and assembly of Indian major carp, Cirrhinus mrigala (Hamilton, 1822).</title>
        <authorList>
            <person name="Mohindra V."/>
            <person name="Chowdhury L.M."/>
            <person name="Lal K."/>
            <person name="Jena J.K."/>
        </authorList>
    </citation>
    <scope>NUCLEOTIDE SEQUENCE [LARGE SCALE GENOMIC DNA]</scope>
    <source>
        <strain evidence="2">CM1030</strain>
        <tissue evidence="2">Blood</tissue>
    </source>
</reference>
<feature type="domain" description="Phospholipase C-beta C-terminal" evidence="1">
    <location>
        <begin position="3"/>
        <end position="63"/>
    </location>
</feature>
<keyword evidence="3" id="KW-1185">Reference proteome</keyword>
<dbReference type="Proteomes" id="UP001529510">
    <property type="component" value="Unassembled WGS sequence"/>
</dbReference>
<dbReference type="InterPro" id="IPR042531">
    <property type="entry name" value="PLC-beta_C_sf"/>
</dbReference>
<dbReference type="EMBL" id="JAMKFB020000017">
    <property type="protein sequence ID" value="KAL0169508.1"/>
    <property type="molecule type" value="Genomic_DNA"/>
</dbReference>
<dbReference type="SUPFAM" id="SSF69989">
    <property type="entry name" value="C-terminal domain of PLC-beta"/>
    <property type="match status" value="1"/>
</dbReference>
<sequence>MEAQTIEELKQQKGFVREQRRHYKEMKDLVKKHHKKTTEMIKEHTAKYNEFQHDYLRKRAVLLKSAKRDGKK</sequence>
<evidence type="ECO:0000259" key="1">
    <source>
        <dbReference type="Pfam" id="PF08703"/>
    </source>
</evidence>
<name>A0ABD0P5Z3_CIRMR</name>
<evidence type="ECO:0000313" key="3">
    <source>
        <dbReference type="Proteomes" id="UP001529510"/>
    </source>
</evidence>
<dbReference type="Pfam" id="PF08703">
    <property type="entry name" value="PLC-beta_C"/>
    <property type="match status" value="1"/>
</dbReference>
<feature type="non-terminal residue" evidence="2">
    <location>
        <position position="72"/>
    </location>
</feature>
<dbReference type="AlphaFoldDB" id="A0ABD0P5Z3"/>
<organism evidence="2 3">
    <name type="scientific">Cirrhinus mrigala</name>
    <name type="common">Mrigala</name>
    <dbReference type="NCBI Taxonomy" id="683832"/>
    <lineage>
        <taxon>Eukaryota</taxon>
        <taxon>Metazoa</taxon>
        <taxon>Chordata</taxon>
        <taxon>Craniata</taxon>
        <taxon>Vertebrata</taxon>
        <taxon>Euteleostomi</taxon>
        <taxon>Actinopterygii</taxon>
        <taxon>Neopterygii</taxon>
        <taxon>Teleostei</taxon>
        <taxon>Ostariophysi</taxon>
        <taxon>Cypriniformes</taxon>
        <taxon>Cyprinidae</taxon>
        <taxon>Labeoninae</taxon>
        <taxon>Labeonini</taxon>
        <taxon>Cirrhinus</taxon>
    </lineage>
</organism>
<comment type="caution">
    <text evidence="2">The sequence shown here is derived from an EMBL/GenBank/DDBJ whole genome shotgun (WGS) entry which is preliminary data.</text>
</comment>
<dbReference type="InterPro" id="IPR014815">
    <property type="entry name" value="PLC-beta_C"/>
</dbReference>
<dbReference type="Gene3D" id="1.20.1230.10">
    <property type="entry name" value="Phospholipase C beta, distal C-terminal domain"/>
    <property type="match status" value="1"/>
</dbReference>
<evidence type="ECO:0000313" key="2">
    <source>
        <dbReference type="EMBL" id="KAL0169508.1"/>
    </source>
</evidence>
<gene>
    <name evidence="2" type="ORF">M9458_034104</name>
</gene>